<dbReference type="InterPro" id="IPR051681">
    <property type="entry name" value="Ser/Thr_Kinases-Pseudokinases"/>
</dbReference>
<reference evidence="2" key="1">
    <citation type="submission" date="2023-04" db="EMBL/GenBank/DDBJ databases">
        <title>Phytophthora fragariaefolia NBRC 109709.</title>
        <authorList>
            <person name="Ichikawa N."/>
            <person name="Sato H."/>
            <person name="Tonouchi N."/>
        </authorList>
    </citation>
    <scope>NUCLEOTIDE SEQUENCE</scope>
    <source>
        <strain evidence="2">NBRC 109709</strain>
    </source>
</reference>
<keyword evidence="3" id="KW-1185">Reference proteome</keyword>
<dbReference type="PANTHER" id="PTHR44329:SF214">
    <property type="entry name" value="PROTEIN KINASE DOMAIN-CONTAINING PROTEIN"/>
    <property type="match status" value="1"/>
</dbReference>
<dbReference type="OrthoDB" id="4062651at2759"/>
<dbReference type="AlphaFoldDB" id="A0A9W7DCM7"/>
<feature type="domain" description="Protein kinase" evidence="1">
    <location>
        <begin position="217"/>
        <end position="506"/>
    </location>
</feature>
<dbReference type="Pfam" id="PF07714">
    <property type="entry name" value="PK_Tyr_Ser-Thr"/>
    <property type="match status" value="1"/>
</dbReference>
<dbReference type="EMBL" id="BSXT01018990">
    <property type="protein sequence ID" value="GMG17207.1"/>
    <property type="molecule type" value="Genomic_DNA"/>
</dbReference>
<dbReference type="PROSITE" id="PS50011">
    <property type="entry name" value="PROTEIN_KINASE_DOM"/>
    <property type="match status" value="1"/>
</dbReference>
<dbReference type="Gene3D" id="1.10.510.10">
    <property type="entry name" value="Transferase(Phosphotransferase) domain 1"/>
    <property type="match status" value="1"/>
</dbReference>
<dbReference type="GO" id="GO:0004674">
    <property type="term" value="F:protein serine/threonine kinase activity"/>
    <property type="evidence" value="ECO:0007669"/>
    <property type="project" value="TreeGrafter"/>
</dbReference>
<evidence type="ECO:0000313" key="2">
    <source>
        <dbReference type="EMBL" id="GMG17207.1"/>
    </source>
</evidence>
<dbReference type="InterPro" id="IPR000719">
    <property type="entry name" value="Prot_kinase_dom"/>
</dbReference>
<name>A0A9W7DCM7_9STRA</name>
<dbReference type="SUPFAM" id="SSF56112">
    <property type="entry name" value="Protein kinase-like (PK-like)"/>
    <property type="match status" value="1"/>
</dbReference>
<comment type="caution">
    <text evidence="2">The sequence shown here is derived from an EMBL/GenBank/DDBJ whole genome shotgun (WGS) entry which is preliminary data.</text>
</comment>
<evidence type="ECO:0000313" key="3">
    <source>
        <dbReference type="Proteomes" id="UP001165121"/>
    </source>
</evidence>
<dbReference type="PANTHER" id="PTHR44329">
    <property type="entry name" value="SERINE/THREONINE-PROTEIN KINASE TNNI3K-RELATED"/>
    <property type="match status" value="1"/>
</dbReference>
<protein>
    <submittedName>
        <fullName evidence="2">Unnamed protein product</fullName>
    </submittedName>
</protein>
<dbReference type="GO" id="GO:0005524">
    <property type="term" value="F:ATP binding"/>
    <property type="evidence" value="ECO:0007669"/>
    <property type="project" value="InterPro"/>
</dbReference>
<accession>A0A9W7DCM7</accession>
<proteinExistence type="predicted"/>
<dbReference type="Proteomes" id="UP001165121">
    <property type="component" value="Unassembled WGS sequence"/>
</dbReference>
<dbReference type="InterPro" id="IPR001245">
    <property type="entry name" value="Ser-Thr/Tyr_kinase_cat_dom"/>
</dbReference>
<sequence length="534" mass="60759">MYLVFSSRSLHCQFRSARTSEFAMNIQHLLAPATTPAHKRERELDPLLFSAFDGDQRPNTELVFDGPILAKTHSSWRAFREYLDDYCSLNDVQIGVEFTVSVRSRNQELKASKRSKFVEYLPDDLESFRRMYVCRLGRKTRASGSCTACPFRFTVTSVKRHGHWKVEITRGVFKHDHTEKVIIPAVKRRKQRVVAEDQRNKLLADAVNNPPVNTPVATISASSSNGTVGIVPFRTTVNKPAWFIDEHDIEVNTVNLFTMTPCKTLWCGSWKGSQVGVVQVEAANEDRRAAFLREADLWYKLCHPHVMRMFGACPINPQLFVCEYVESGSLYRYLDSYRDKLWEKLYETALGLQYLHDHGVIYGTVRCRDIVVGQDGRAKLSFGRPTLAAASTPREDKSCKVEPCLTGWMAPELLREEQATFASDVYSFGMCILEVFTETCPWLSPGGDLIPPPVIKYLALRDKSFPSRPKNCPAAVYNLVQRMCRFDPSKRVGLKEVIDLLKDLSFKATALDHLDFDDFDQIYPHKPVTCITAT</sequence>
<evidence type="ECO:0000259" key="1">
    <source>
        <dbReference type="PROSITE" id="PS50011"/>
    </source>
</evidence>
<gene>
    <name evidence="2" type="ORF">Pfra01_003005300</name>
</gene>
<dbReference type="InterPro" id="IPR011009">
    <property type="entry name" value="Kinase-like_dom_sf"/>
</dbReference>
<organism evidence="2 3">
    <name type="scientific">Phytophthora fragariaefolia</name>
    <dbReference type="NCBI Taxonomy" id="1490495"/>
    <lineage>
        <taxon>Eukaryota</taxon>
        <taxon>Sar</taxon>
        <taxon>Stramenopiles</taxon>
        <taxon>Oomycota</taxon>
        <taxon>Peronosporomycetes</taxon>
        <taxon>Peronosporales</taxon>
        <taxon>Peronosporaceae</taxon>
        <taxon>Phytophthora</taxon>
    </lineage>
</organism>